<dbReference type="InterPro" id="IPR001482">
    <property type="entry name" value="T2SS/T4SS_dom"/>
</dbReference>
<dbReference type="InterPro" id="IPR027417">
    <property type="entry name" value="P-loop_NTPase"/>
</dbReference>
<evidence type="ECO:0000256" key="2">
    <source>
        <dbReference type="SAM" id="MobiDB-lite"/>
    </source>
</evidence>
<dbReference type="SMART" id="SM00240">
    <property type="entry name" value="FHA"/>
    <property type="match status" value="1"/>
</dbReference>
<dbReference type="InterPro" id="IPR050921">
    <property type="entry name" value="T4SS_GSP_E_ATPase"/>
</dbReference>
<gene>
    <name evidence="4" type="primary">tadA</name>
    <name evidence="4" type="ORF">LPW39_11770</name>
</gene>
<dbReference type="PANTHER" id="PTHR30486:SF15">
    <property type="entry name" value="TYPE II_IV SECRETION SYSTEM ATPASE"/>
    <property type="match status" value="1"/>
</dbReference>
<dbReference type="Gene3D" id="3.40.50.300">
    <property type="entry name" value="P-loop containing nucleotide triphosphate hydrolases"/>
    <property type="match status" value="1"/>
</dbReference>
<dbReference type="Pfam" id="PF00498">
    <property type="entry name" value="FHA"/>
    <property type="match status" value="1"/>
</dbReference>
<dbReference type="AlphaFoldDB" id="A0AAW4XYS8"/>
<dbReference type="Pfam" id="PF00437">
    <property type="entry name" value="T2SSE"/>
    <property type="match status" value="1"/>
</dbReference>
<evidence type="ECO:0000313" key="4">
    <source>
        <dbReference type="EMBL" id="MCD2165816.1"/>
    </source>
</evidence>
<dbReference type="RefSeq" id="WP_230774908.1">
    <property type="nucleotide sequence ID" value="NZ_JAJNCT010000010.1"/>
</dbReference>
<dbReference type="Proteomes" id="UP001199260">
    <property type="component" value="Unassembled WGS sequence"/>
</dbReference>
<evidence type="ECO:0000256" key="1">
    <source>
        <dbReference type="ARBA" id="ARBA00006611"/>
    </source>
</evidence>
<dbReference type="InterPro" id="IPR008984">
    <property type="entry name" value="SMAD_FHA_dom_sf"/>
</dbReference>
<dbReference type="CDD" id="cd00060">
    <property type="entry name" value="FHA"/>
    <property type="match status" value="1"/>
</dbReference>
<reference evidence="4 5" key="1">
    <citation type="submission" date="2021-11" db="EMBL/GenBank/DDBJ databases">
        <title>Genome sequence.</title>
        <authorList>
            <person name="Sun Q."/>
        </authorList>
    </citation>
    <scope>NUCLEOTIDE SEQUENCE [LARGE SCALE GENOMIC DNA]</scope>
    <source>
        <strain evidence="4 5">KCTC 12005</strain>
    </source>
</reference>
<evidence type="ECO:0000259" key="3">
    <source>
        <dbReference type="PROSITE" id="PS50006"/>
    </source>
</evidence>
<feature type="compositionally biased region" description="Basic and acidic residues" evidence="2">
    <location>
        <begin position="118"/>
        <end position="131"/>
    </location>
</feature>
<dbReference type="PANTHER" id="PTHR30486">
    <property type="entry name" value="TWITCHING MOTILITY PROTEIN PILT"/>
    <property type="match status" value="1"/>
</dbReference>
<evidence type="ECO:0000313" key="5">
    <source>
        <dbReference type="Proteomes" id="UP001199260"/>
    </source>
</evidence>
<feature type="domain" description="FHA" evidence="3">
    <location>
        <begin position="23"/>
        <end position="72"/>
    </location>
</feature>
<dbReference type="Gene3D" id="2.60.200.20">
    <property type="match status" value="1"/>
</dbReference>
<proteinExistence type="inferred from homology"/>
<dbReference type="SUPFAM" id="SSF49879">
    <property type="entry name" value="SMAD/FHA domain"/>
    <property type="match status" value="1"/>
</dbReference>
<comment type="similarity">
    <text evidence="1">Belongs to the GSP E family.</text>
</comment>
<sequence>MHKLLVNSPRQKAQEFELGAETFTIGKSSDRSLHLTGWNVARDHAVVMLHDGDVFIEDRGSLFGTWVNNERVTRYGPCRGGEEVVVGGHSIIVVLDDKLGGQREETQSPGQTSQPLLEHQRPTRTEPRPEDPMLQWRRLLHRQLLEQLEARRIDTIKMKDDELRSNVRALIAEIIRDTPSLPETIDRNELSQQLLDEAIGLGPLEVLLQDDSVTEVMVNRFDEIWIERRGRLERTDVSFTSDLAVNGAIERIVTPLGRRIDESSPMVDARLKDGSRVNAIIPPLAIRGPSITIRKFPKKRMGAEGMVQYQSISQAMVDFLQLAVENKLNIVVSGGTGTGKTTLLNMMSNFIPNDERILTVEDAAELSLNQPNLVSLEARPANVEGKGAVSIRDLVKNSLRMRPDRIVVGECRSGEALDMLQAMNTGHDGSLTTLHANSPRDAAARMEVLVTMAGMNIPVTAIREQIASAIHLMVQLTRFPCGSRKITQITEVLNCTDGVIQMQDIFVFRKTGLDAEFRTQGRFEATGVIPDFVARLVEHGVPVNMEELFFQGEAA</sequence>
<dbReference type="EMBL" id="JAJNCT010000010">
    <property type="protein sequence ID" value="MCD2165816.1"/>
    <property type="molecule type" value="Genomic_DNA"/>
</dbReference>
<comment type="caution">
    <text evidence="4">The sequence shown here is derived from an EMBL/GenBank/DDBJ whole genome shotgun (WGS) entry which is preliminary data.</text>
</comment>
<accession>A0AAW4XYS8</accession>
<dbReference type="Gene3D" id="3.30.450.380">
    <property type="match status" value="1"/>
</dbReference>
<protein>
    <submittedName>
        <fullName evidence="4">Flp pilus assembly complex ATPase component TadA</fullName>
    </submittedName>
</protein>
<keyword evidence="5" id="KW-1185">Reference proteome</keyword>
<dbReference type="CDD" id="cd01130">
    <property type="entry name" value="VirB11-like_ATPase"/>
    <property type="match status" value="1"/>
</dbReference>
<dbReference type="InterPro" id="IPR000253">
    <property type="entry name" value="FHA_dom"/>
</dbReference>
<dbReference type="SUPFAM" id="SSF52540">
    <property type="entry name" value="P-loop containing nucleoside triphosphate hydrolases"/>
    <property type="match status" value="1"/>
</dbReference>
<feature type="region of interest" description="Disordered" evidence="2">
    <location>
        <begin position="101"/>
        <end position="132"/>
    </location>
</feature>
<organism evidence="4 5">
    <name type="scientific">Comamonas koreensis</name>
    <dbReference type="NCBI Taxonomy" id="160825"/>
    <lineage>
        <taxon>Bacteria</taxon>
        <taxon>Pseudomonadati</taxon>
        <taxon>Pseudomonadota</taxon>
        <taxon>Betaproteobacteria</taxon>
        <taxon>Burkholderiales</taxon>
        <taxon>Comamonadaceae</taxon>
        <taxon>Comamonas</taxon>
    </lineage>
</organism>
<dbReference type="PROSITE" id="PS50006">
    <property type="entry name" value="FHA_DOMAIN"/>
    <property type="match status" value="1"/>
</dbReference>
<name>A0AAW4XYS8_9BURK</name>
<dbReference type="GO" id="GO:0016887">
    <property type="term" value="F:ATP hydrolysis activity"/>
    <property type="evidence" value="ECO:0007669"/>
    <property type="project" value="InterPro"/>
</dbReference>